<dbReference type="Gene3D" id="3.90.1150.10">
    <property type="entry name" value="Aspartate Aminotransferase, domain 1"/>
    <property type="match status" value="1"/>
</dbReference>
<dbReference type="InterPro" id="IPR024169">
    <property type="entry name" value="SP_NH2Trfase/AEP_transaminase"/>
</dbReference>
<feature type="binding site" evidence="6">
    <location>
        <position position="337"/>
    </location>
    <ligand>
        <name>substrate</name>
    </ligand>
</feature>
<dbReference type="GO" id="GO:0008453">
    <property type="term" value="F:alanine-glyoxylate transaminase activity"/>
    <property type="evidence" value="ECO:0007669"/>
    <property type="project" value="TreeGrafter"/>
</dbReference>
<evidence type="ECO:0000256" key="5">
    <source>
        <dbReference type="ARBA" id="ARBA00022898"/>
    </source>
</evidence>
<evidence type="ECO:0000256" key="7">
    <source>
        <dbReference type="PIRSR" id="PIRSR000524-50"/>
    </source>
</evidence>
<evidence type="ECO:0000256" key="1">
    <source>
        <dbReference type="ARBA" id="ARBA00001933"/>
    </source>
</evidence>
<dbReference type="STRING" id="1120920.SAMN03080599_00710"/>
<comment type="similarity">
    <text evidence="2 8">Belongs to the class-V pyridoxal-phosphate-dependent aminotransferase family.</text>
</comment>
<dbReference type="Gene3D" id="3.40.640.10">
    <property type="entry name" value="Type I PLP-dependent aspartate aminotransferase-like (Major domain)"/>
    <property type="match status" value="1"/>
</dbReference>
<feature type="domain" description="Aminotransferase class V" evidence="10">
    <location>
        <begin position="110"/>
        <end position="217"/>
    </location>
</feature>
<dbReference type="GO" id="GO:0019265">
    <property type="term" value="P:glycine biosynthetic process, by transamination of glyoxylate"/>
    <property type="evidence" value="ECO:0007669"/>
    <property type="project" value="TreeGrafter"/>
</dbReference>
<protein>
    <submittedName>
        <fullName evidence="11">Aspartate aminotransferase</fullName>
    </submittedName>
</protein>
<keyword evidence="4 11" id="KW-0808">Transferase</keyword>
<keyword evidence="3 11" id="KW-0032">Aminotransferase</keyword>
<dbReference type="Pfam" id="PF00266">
    <property type="entry name" value="Aminotran_5"/>
    <property type="match status" value="1"/>
</dbReference>
<evidence type="ECO:0000256" key="6">
    <source>
        <dbReference type="PIRSR" id="PIRSR000524-1"/>
    </source>
</evidence>
<dbReference type="SUPFAM" id="SSF53383">
    <property type="entry name" value="PLP-dependent transferases"/>
    <property type="match status" value="1"/>
</dbReference>
<evidence type="ECO:0000313" key="12">
    <source>
        <dbReference type="Proteomes" id="UP000199208"/>
    </source>
</evidence>
<dbReference type="PROSITE" id="PS00595">
    <property type="entry name" value="AA_TRANSFER_CLASS_5"/>
    <property type="match status" value="1"/>
</dbReference>
<evidence type="ECO:0000256" key="8">
    <source>
        <dbReference type="RuleBase" id="RU004075"/>
    </source>
</evidence>
<reference evidence="11 12" key="1">
    <citation type="submission" date="2016-10" db="EMBL/GenBank/DDBJ databases">
        <authorList>
            <person name="de Groot N.N."/>
        </authorList>
    </citation>
    <scope>NUCLEOTIDE SEQUENCE [LARGE SCALE GENOMIC DNA]</scope>
    <source>
        <strain evidence="11 12">DSM 2784</strain>
    </source>
</reference>
<evidence type="ECO:0000259" key="10">
    <source>
        <dbReference type="Pfam" id="PF00266"/>
    </source>
</evidence>
<dbReference type="Proteomes" id="UP000199208">
    <property type="component" value="Unassembled WGS sequence"/>
</dbReference>
<keyword evidence="12" id="KW-1185">Reference proteome</keyword>
<evidence type="ECO:0000256" key="3">
    <source>
        <dbReference type="ARBA" id="ARBA00022576"/>
    </source>
</evidence>
<feature type="modified residue" description="N6-(pyridoxal phosphate)lysine" evidence="7">
    <location>
        <position position="195"/>
    </location>
</feature>
<dbReference type="RefSeq" id="WP_092589491.1">
    <property type="nucleotide sequence ID" value="NZ_FMWL01000002.1"/>
</dbReference>
<gene>
    <name evidence="11" type="ORF">SAMN03080599_00710</name>
</gene>
<dbReference type="PIRSF" id="PIRSF000524">
    <property type="entry name" value="SPT"/>
    <property type="match status" value="1"/>
</dbReference>
<dbReference type="PANTHER" id="PTHR21152:SF24">
    <property type="entry name" value="ALANINE--GLYOXYLATE AMINOTRANSFERASE 1"/>
    <property type="match status" value="1"/>
</dbReference>
<evidence type="ECO:0000256" key="2">
    <source>
        <dbReference type="ARBA" id="ARBA00009236"/>
    </source>
</evidence>
<comment type="cofactor">
    <cofactor evidence="1 7 9">
        <name>pyridoxal 5'-phosphate</name>
        <dbReference type="ChEBI" id="CHEBI:597326"/>
    </cofactor>
</comment>
<dbReference type="OrthoDB" id="389074at2"/>
<dbReference type="PANTHER" id="PTHR21152">
    <property type="entry name" value="AMINOTRANSFERASE CLASS V"/>
    <property type="match status" value="1"/>
</dbReference>
<dbReference type="InterPro" id="IPR020578">
    <property type="entry name" value="Aminotrans_V_PyrdxlP_BS"/>
</dbReference>
<keyword evidence="5 7" id="KW-0663">Pyridoxal phosphate</keyword>
<evidence type="ECO:0000313" key="11">
    <source>
        <dbReference type="EMBL" id="SCZ77293.1"/>
    </source>
</evidence>
<evidence type="ECO:0000256" key="9">
    <source>
        <dbReference type="RuleBase" id="RU004504"/>
    </source>
</evidence>
<organism evidence="11 12">
    <name type="scientific">Acidaminobacter hydrogenoformans DSM 2784</name>
    <dbReference type="NCBI Taxonomy" id="1120920"/>
    <lineage>
        <taxon>Bacteria</taxon>
        <taxon>Bacillati</taxon>
        <taxon>Bacillota</taxon>
        <taxon>Clostridia</taxon>
        <taxon>Peptostreptococcales</taxon>
        <taxon>Acidaminobacteraceae</taxon>
        <taxon>Acidaminobacter</taxon>
    </lineage>
</organism>
<dbReference type="InterPro" id="IPR015422">
    <property type="entry name" value="PyrdxlP-dep_Trfase_small"/>
</dbReference>
<dbReference type="InterPro" id="IPR015421">
    <property type="entry name" value="PyrdxlP-dep_Trfase_major"/>
</dbReference>
<dbReference type="EMBL" id="FMWL01000002">
    <property type="protein sequence ID" value="SCZ77293.1"/>
    <property type="molecule type" value="Genomic_DNA"/>
</dbReference>
<evidence type="ECO:0000256" key="4">
    <source>
        <dbReference type="ARBA" id="ARBA00022679"/>
    </source>
</evidence>
<sequence length="387" mass="42542">MTFKEKPYLIMTPGPTQLHPEVLGALSQFETNPDLDLDFLEVYKGLCHRISVKMNASGPTIILAGEGILGLEAACASLIEPGDRVLTISNGIFGRGFDDFSTMYGGASVLYEGDLRRGLDPDKLEAFIAENGPFKVATVVQCETPSGITNDLEAVGKILNRHGILSIVDAVSSFGGERLEVDAWGLDVVLSGSQKVLSAPAGLSTVTLSERAVKAIKDRKTKVASYYANLSIWLDFYERKSFPYTQPVQMLMAFDMAVDRLEPRASIEQHRVYAAAVRETFRKTGFELYALDHESNTVTSVLLPVGIDFKTLFSKMKENHGVLIGGGFNFLENKIFRIGHMGENLAAEKLAVTLDALQACFEDLGVKTYKGRYSEVFLTLLNETRFL</sequence>
<accession>A0A1G5RT99</accession>
<name>A0A1G5RT99_9FIRM</name>
<dbReference type="AlphaFoldDB" id="A0A1G5RT99"/>
<dbReference type="InterPro" id="IPR015424">
    <property type="entry name" value="PyrdxlP-dep_Trfase"/>
</dbReference>
<dbReference type="InterPro" id="IPR000192">
    <property type="entry name" value="Aminotrans_V_dom"/>
</dbReference>
<dbReference type="GO" id="GO:0004760">
    <property type="term" value="F:L-serine-pyruvate transaminase activity"/>
    <property type="evidence" value="ECO:0007669"/>
    <property type="project" value="TreeGrafter"/>
</dbReference>
<proteinExistence type="inferred from homology"/>